<evidence type="ECO:0000256" key="2">
    <source>
        <dbReference type="SAM" id="Phobius"/>
    </source>
</evidence>
<feature type="transmembrane region" description="Helical" evidence="2">
    <location>
        <begin position="203"/>
        <end position="222"/>
    </location>
</feature>
<keyword evidence="2" id="KW-0472">Membrane</keyword>
<organism evidence="3 4">
    <name type="scientific">Streptomyces flavofungini</name>
    <dbReference type="NCBI Taxonomy" id="68200"/>
    <lineage>
        <taxon>Bacteria</taxon>
        <taxon>Bacillati</taxon>
        <taxon>Actinomycetota</taxon>
        <taxon>Actinomycetes</taxon>
        <taxon>Kitasatosporales</taxon>
        <taxon>Streptomycetaceae</taxon>
        <taxon>Streptomyces</taxon>
    </lineage>
</organism>
<dbReference type="EMBL" id="JAEKOZ010000004">
    <property type="protein sequence ID" value="MBJ3807084.1"/>
    <property type="molecule type" value="Genomic_DNA"/>
</dbReference>
<feature type="region of interest" description="Disordered" evidence="1">
    <location>
        <begin position="256"/>
        <end position="279"/>
    </location>
</feature>
<reference evidence="3 4" key="1">
    <citation type="submission" date="2020-12" db="EMBL/GenBank/DDBJ databases">
        <title>Streptomyces typhae sp. nov., a novel endophytic actinomycete isolated from the root of cattail pollen (Typha angustifolia L.).</title>
        <authorList>
            <person name="Peng C."/>
            <person name="Liu C."/>
        </authorList>
    </citation>
    <scope>NUCLEOTIDE SEQUENCE [LARGE SCALE GENOMIC DNA]</scope>
    <source>
        <strain evidence="3 4">JCM 4753</strain>
    </source>
</reference>
<accession>A0ABS0X1M2</accession>
<evidence type="ECO:0000256" key="1">
    <source>
        <dbReference type="SAM" id="MobiDB-lite"/>
    </source>
</evidence>
<comment type="caution">
    <text evidence="3">The sequence shown here is derived from an EMBL/GenBank/DDBJ whole genome shotgun (WGS) entry which is preliminary data.</text>
</comment>
<evidence type="ECO:0000313" key="3">
    <source>
        <dbReference type="EMBL" id="MBJ3807084.1"/>
    </source>
</evidence>
<keyword evidence="2" id="KW-1133">Transmembrane helix</keyword>
<feature type="transmembrane region" description="Helical" evidence="2">
    <location>
        <begin position="49"/>
        <end position="70"/>
    </location>
</feature>
<proteinExistence type="predicted"/>
<name>A0ABS0X1M2_9ACTN</name>
<gene>
    <name evidence="3" type="ORF">JGB26_08125</name>
</gene>
<feature type="transmembrane region" description="Helical" evidence="2">
    <location>
        <begin position="76"/>
        <end position="95"/>
    </location>
</feature>
<dbReference type="Proteomes" id="UP000634780">
    <property type="component" value="Unassembled WGS sequence"/>
</dbReference>
<feature type="transmembrane region" description="Helical" evidence="2">
    <location>
        <begin position="6"/>
        <end position="29"/>
    </location>
</feature>
<keyword evidence="4" id="KW-1185">Reference proteome</keyword>
<keyword evidence="2" id="KW-0812">Transmembrane</keyword>
<feature type="transmembrane region" description="Helical" evidence="2">
    <location>
        <begin position="176"/>
        <end position="197"/>
    </location>
</feature>
<evidence type="ECO:0000313" key="4">
    <source>
        <dbReference type="Proteomes" id="UP000634780"/>
    </source>
</evidence>
<dbReference type="RefSeq" id="WP_190118369.1">
    <property type="nucleotide sequence ID" value="NZ_BMVR01000010.1"/>
</dbReference>
<protein>
    <submittedName>
        <fullName evidence="3">Uncharacterized protein</fullName>
    </submittedName>
</protein>
<feature type="compositionally biased region" description="Basic residues" evidence="1">
    <location>
        <begin position="270"/>
        <end position="279"/>
    </location>
</feature>
<sequence length="279" mass="30672">MERYLLVGLIAADIFYVVPTLTGELLSLLLWKRIDRFERRLHAISDDRYFAVFTTPVLAFVGGLGGGISTSMIGEGAGASVLGFVLSALIVFGVARHQYGEATGRRPRPVPRARWRQRAAELSRLLSDGVAPAGRERHRLRRRVAALGEIGSRITAGVRGRTWRDAFRSESRTSRALIVTSFILPVGVSLWASVRFGVTGNTFVGHVIMLTLAIAAATTPLLRWVRTRNSLLALGHELSVQSHDLLRILSQAALPRPRPPRLRPAGASRHSVRRHARSA</sequence>